<evidence type="ECO:0000256" key="1">
    <source>
        <dbReference type="ARBA" id="ARBA00006420"/>
    </source>
</evidence>
<organism evidence="3 4">
    <name type="scientific">Campylobacter magnus</name>
    <dbReference type="NCBI Taxonomy" id="3026462"/>
    <lineage>
        <taxon>Bacteria</taxon>
        <taxon>Pseudomonadati</taxon>
        <taxon>Campylobacterota</taxon>
        <taxon>Epsilonproteobacteria</taxon>
        <taxon>Campylobacterales</taxon>
        <taxon>Campylobacteraceae</taxon>
        <taxon>Campylobacter</taxon>
    </lineage>
</organism>
<dbReference type="PANTHER" id="PTHR11178:SF25">
    <property type="entry name" value="NIFU-LIKE PROTEIN 3, CHLOROPLASTIC"/>
    <property type="match status" value="1"/>
</dbReference>
<evidence type="ECO:0000259" key="2">
    <source>
        <dbReference type="Pfam" id="PF01106"/>
    </source>
</evidence>
<proteinExistence type="inferred from homology"/>
<dbReference type="Proteomes" id="UP001171111">
    <property type="component" value="Unassembled WGS sequence"/>
</dbReference>
<dbReference type="PANTHER" id="PTHR11178">
    <property type="entry name" value="IRON-SULFUR CLUSTER SCAFFOLD PROTEIN NFU-RELATED"/>
    <property type="match status" value="1"/>
</dbReference>
<dbReference type="Gene3D" id="3.30.300.130">
    <property type="entry name" value="Fe-S cluster assembly (FSCA)"/>
    <property type="match status" value="1"/>
</dbReference>
<feature type="domain" description="NIF system FeS cluster assembly NifU C-terminal" evidence="2">
    <location>
        <begin position="13"/>
        <end position="78"/>
    </location>
</feature>
<name>A0ABT8T606_9BACT</name>
<dbReference type="RefSeq" id="WP_273933075.1">
    <property type="nucleotide sequence ID" value="NZ_JAQSLJ010000003.1"/>
</dbReference>
<dbReference type="InterPro" id="IPR034904">
    <property type="entry name" value="FSCA_dom_sf"/>
</dbReference>
<sequence>MIPFSDEELLEPVQASIDVIRPMIEADGGGIELVEIKNGVIYVRLSGHCVGCAASNTTLKMGVERQIRNDIHPELVVENITNQK</sequence>
<dbReference type="Pfam" id="PF01106">
    <property type="entry name" value="NifU"/>
    <property type="match status" value="1"/>
</dbReference>
<evidence type="ECO:0000313" key="4">
    <source>
        <dbReference type="Proteomes" id="UP001171111"/>
    </source>
</evidence>
<dbReference type="EMBL" id="JAULJQ010000002">
    <property type="protein sequence ID" value="MDO2408810.1"/>
    <property type="molecule type" value="Genomic_DNA"/>
</dbReference>
<dbReference type="InterPro" id="IPR001075">
    <property type="entry name" value="NIF_FeS_clus_asmbl_NifU_C"/>
</dbReference>
<accession>A0ABT8T606</accession>
<keyword evidence="4" id="KW-1185">Reference proteome</keyword>
<evidence type="ECO:0000313" key="3">
    <source>
        <dbReference type="EMBL" id="MDO2408810.1"/>
    </source>
</evidence>
<protein>
    <submittedName>
        <fullName evidence="3">NifU family protein</fullName>
    </submittedName>
</protein>
<reference evidence="3 4" key="1">
    <citation type="submission" date="2023-06" db="EMBL/GenBank/DDBJ databases">
        <title>Campylobacter magnum sp. nov., isolated from cecal contents of domestic pigs (Sus scrofa domesticus).</title>
        <authorList>
            <person name="Papic B."/>
            <person name="Gruntar I."/>
        </authorList>
    </citation>
    <scope>NUCLEOTIDE SEQUENCE [LARGE SCALE GENOMIC DNA]</scope>
    <source>
        <strain evidence="4">34484-21</strain>
    </source>
</reference>
<dbReference type="SUPFAM" id="SSF117916">
    <property type="entry name" value="Fe-S cluster assembly (FSCA) domain-like"/>
    <property type="match status" value="1"/>
</dbReference>
<gene>
    <name evidence="3" type="ORF">Q2362_01685</name>
</gene>
<comment type="similarity">
    <text evidence="1">Belongs to the NifU family.</text>
</comment>
<comment type="caution">
    <text evidence="3">The sequence shown here is derived from an EMBL/GenBank/DDBJ whole genome shotgun (WGS) entry which is preliminary data.</text>
</comment>